<dbReference type="InterPro" id="IPR003960">
    <property type="entry name" value="ATPase_AAA_CS"/>
</dbReference>
<sequence length="625" mass="68849">MGIKNEDDNKSPKKPFIYYYLIVMIVMILFNALMVPWIQSRTVIEVPYSTFLEKVDAGQVTDVARTDSEIQFIANTGEKDRNGKEIYATYKTGPWPDEQLTERLLAHKEINFQKTIVEPVNPLLSFFLTWILPILIFVFLGNMMAKQMQKRMGGGNAMTFGKSNAKIYAESETGKTFADVAGQEEAKDALKEIVDFLHNPQKYADIGASLPKGALLVGPPGTGKTLLARAVAGEAHVPFFSISGSEFVEMFVGMGASKVRDLFKQANEKAPCIVFIDEIDTIGKKRDGGGFSGNDEREQTLNQLLAEMDGFDGKKGVVILAATNRPDSLDKALLRPGRFDRRIPVELPDLGGREAILKVHGKNVKLSDDVNFHDVALATAGASGAELANIVNEAALRAVRMGRKLVSQEDLEESVEVVIAGYQKKDSGVSVNERKIIAYHEVGHALVAACQSNSAPVHKITIIPRTSGALGYTMQVDEEQRYLLTKDEALNKIATFTGGRAAEELIFRSVTSGASNDIEQATRIARAMVTRYGMSETFDMVALETVTNQYLGGDTSLACAPDTAKLIDEEVIKIVREQHQKALQILKENEGKLHEIAEYLLDKETITGEEFMDIFHKTSENSVEI</sequence>
<dbReference type="InterPro" id="IPR041569">
    <property type="entry name" value="AAA_lid_3"/>
</dbReference>
<dbReference type="GO" id="GO:0016887">
    <property type="term" value="F:ATP hydrolysis activity"/>
    <property type="evidence" value="ECO:0007669"/>
    <property type="project" value="UniProtKB-UniRule"/>
</dbReference>
<dbReference type="EC" id="3.4.24.-" evidence="15"/>
<feature type="transmembrane region" description="Helical" evidence="15">
    <location>
        <begin position="16"/>
        <end position="38"/>
    </location>
</feature>
<feature type="active site" evidence="15">
    <location>
        <position position="441"/>
    </location>
</feature>
<dbReference type="EMBL" id="QSON01000014">
    <property type="protein sequence ID" value="RGI99205.1"/>
    <property type="molecule type" value="Genomic_DNA"/>
</dbReference>
<dbReference type="NCBIfam" id="TIGR01241">
    <property type="entry name" value="FtsH_fam"/>
    <property type="match status" value="1"/>
</dbReference>
<comment type="similarity">
    <text evidence="2 15">In the C-terminal section; belongs to the peptidase M41 family.</text>
</comment>
<comment type="subunit">
    <text evidence="15">Homohexamer.</text>
</comment>
<evidence type="ECO:0000256" key="14">
    <source>
        <dbReference type="ARBA" id="ARBA00061570"/>
    </source>
</evidence>
<comment type="cofactor">
    <cofactor evidence="15">
        <name>Zn(2+)</name>
        <dbReference type="ChEBI" id="CHEBI:29105"/>
    </cofactor>
    <text evidence="15">Binds 1 zinc ion per subunit.</text>
</comment>
<dbReference type="CDD" id="cd19501">
    <property type="entry name" value="RecA-like_FtsH"/>
    <property type="match status" value="1"/>
</dbReference>
<dbReference type="PROSITE" id="PS00674">
    <property type="entry name" value="AAA"/>
    <property type="match status" value="1"/>
</dbReference>
<dbReference type="GO" id="GO:0005524">
    <property type="term" value="F:ATP binding"/>
    <property type="evidence" value="ECO:0007669"/>
    <property type="project" value="UniProtKB-UniRule"/>
</dbReference>
<dbReference type="Gene3D" id="3.30.720.210">
    <property type="match status" value="1"/>
</dbReference>
<dbReference type="FunFam" id="3.40.50.300:FF:000001">
    <property type="entry name" value="ATP-dependent zinc metalloprotease FtsH"/>
    <property type="match status" value="1"/>
</dbReference>
<dbReference type="FunFam" id="1.10.8.60:FF:000001">
    <property type="entry name" value="ATP-dependent zinc metalloprotease FtsH"/>
    <property type="match status" value="1"/>
</dbReference>
<name>A0A374P3M5_9FIRM</name>
<evidence type="ECO:0000256" key="11">
    <source>
        <dbReference type="ARBA" id="ARBA00022989"/>
    </source>
</evidence>
<accession>A0A374P3M5</accession>
<feature type="binding site" evidence="15">
    <location>
        <position position="444"/>
    </location>
    <ligand>
        <name>Zn(2+)</name>
        <dbReference type="ChEBI" id="CHEBI:29105"/>
        <note>catalytic</note>
    </ligand>
</feature>
<dbReference type="AlphaFoldDB" id="A0A374P3M5"/>
<dbReference type="GO" id="GO:0004176">
    <property type="term" value="F:ATP-dependent peptidase activity"/>
    <property type="evidence" value="ECO:0007669"/>
    <property type="project" value="InterPro"/>
</dbReference>
<dbReference type="GO" id="GO:0030163">
    <property type="term" value="P:protein catabolic process"/>
    <property type="evidence" value="ECO:0007669"/>
    <property type="project" value="UniProtKB-UniRule"/>
</dbReference>
<keyword evidence="3 15" id="KW-1003">Cell membrane</keyword>
<keyword evidence="9 15" id="KW-0862">Zinc</keyword>
<feature type="transmembrane region" description="Helical" evidence="15">
    <location>
        <begin position="123"/>
        <end position="142"/>
    </location>
</feature>
<evidence type="ECO:0000256" key="13">
    <source>
        <dbReference type="ARBA" id="ARBA00023136"/>
    </source>
</evidence>
<proteinExistence type="inferred from homology"/>
<feature type="binding site" evidence="15">
    <location>
        <position position="517"/>
    </location>
    <ligand>
        <name>Zn(2+)</name>
        <dbReference type="ChEBI" id="CHEBI:29105"/>
        <note>catalytic</note>
    </ligand>
</feature>
<dbReference type="PANTHER" id="PTHR23076:SF97">
    <property type="entry name" value="ATP-DEPENDENT ZINC METALLOPROTEASE YME1L1"/>
    <property type="match status" value="1"/>
</dbReference>
<dbReference type="Gene3D" id="3.40.50.300">
    <property type="entry name" value="P-loop containing nucleotide triphosphate hydrolases"/>
    <property type="match status" value="1"/>
</dbReference>
<evidence type="ECO:0000256" key="12">
    <source>
        <dbReference type="ARBA" id="ARBA00023049"/>
    </source>
</evidence>
<evidence type="ECO:0000313" key="19">
    <source>
        <dbReference type="Proteomes" id="UP000263014"/>
    </source>
</evidence>
<dbReference type="Pfam" id="PF06480">
    <property type="entry name" value="FtsH_ext"/>
    <property type="match status" value="1"/>
</dbReference>
<keyword evidence="13 15" id="KW-0472">Membrane</keyword>
<evidence type="ECO:0000256" key="4">
    <source>
        <dbReference type="ARBA" id="ARBA00022670"/>
    </source>
</evidence>
<feature type="binding site" evidence="15">
    <location>
        <position position="440"/>
    </location>
    <ligand>
        <name>Zn(2+)</name>
        <dbReference type="ChEBI" id="CHEBI:29105"/>
        <note>catalytic</note>
    </ligand>
</feature>
<dbReference type="SUPFAM" id="SSF140990">
    <property type="entry name" value="FtsH protease domain-like"/>
    <property type="match status" value="1"/>
</dbReference>
<dbReference type="Gene3D" id="1.20.58.760">
    <property type="entry name" value="Peptidase M41"/>
    <property type="match status" value="1"/>
</dbReference>
<comment type="similarity">
    <text evidence="14 15">In the central section; belongs to the AAA ATPase family.</text>
</comment>
<dbReference type="InterPro" id="IPR005936">
    <property type="entry name" value="FtsH"/>
</dbReference>
<dbReference type="RefSeq" id="WP_117631357.1">
    <property type="nucleotide sequence ID" value="NZ_QSON01000014.1"/>
</dbReference>
<dbReference type="SMART" id="SM00382">
    <property type="entry name" value="AAA"/>
    <property type="match status" value="1"/>
</dbReference>
<keyword evidence="10 15" id="KW-0067">ATP-binding</keyword>
<dbReference type="Gene3D" id="1.10.8.60">
    <property type="match status" value="1"/>
</dbReference>
<protein>
    <recommendedName>
        <fullName evidence="15">ATP-dependent zinc metalloprotease FtsH</fullName>
        <ecNumber evidence="15">3.4.24.-</ecNumber>
    </recommendedName>
</protein>
<reference evidence="18 19" key="1">
    <citation type="submission" date="2018-08" db="EMBL/GenBank/DDBJ databases">
        <title>A genome reference for cultivated species of the human gut microbiota.</title>
        <authorList>
            <person name="Zou Y."/>
            <person name="Xue W."/>
            <person name="Luo G."/>
        </authorList>
    </citation>
    <scope>NUCLEOTIDE SEQUENCE [LARGE SCALE GENOMIC DNA]</scope>
    <source>
        <strain evidence="18 19">TM09-12</strain>
    </source>
</reference>
<evidence type="ECO:0000256" key="8">
    <source>
        <dbReference type="ARBA" id="ARBA00022801"/>
    </source>
</evidence>
<comment type="caution">
    <text evidence="18">The sequence shown here is derived from an EMBL/GenBank/DDBJ whole genome shotgun (WGS) entry which is preliminary data.</text>
</comment>
<dbReference type="InterPro" id="IPR003593">
    <property type="entry name" value="AAA+_ATPase"/>
</dbReference>
<dbReference type="HAMAP" id="MF_01458">
    <property type="entry name" value="FtsH"/>
    <property type="match status" value="1"/>
</dbReference>
<evidence type="ECO:0000256" key="1">
    <source>
        <dbReference type="ARBA" id="ARBA00004370"/>
    </source>
</evidence>
<keyword evidence="4 15" id="KW-0645">Protease</keyword>
<dbReference type="PANTHER" id="PTHR23076">
    <property type="entry name" value="METALLOPROTEASE M41 FTSH"/>
    <property type="match status" value="1"/>
</dbReference>
<gene>
    <name evidence="15" type="primary">ftsH</name>
    <name evidence="18" type="ORF">DXD79_24425</name>
</gene>
<keyword evidence="7 15" id="KW-0547">Nucleotide-binding</keyword>
<evidence type="ECO:0000256" key="10">
    <source>
        <dbReference type="ARBA" id="ARBA00022840"/>
    </source>
</evidence>
<comment type="subcellular location">
    <subcellularLocation>
        <location evidence="15">Cell membrane</location>
        <topology evidence="15">Multi-pass membrane protein</topology>
        <orientation evidence="15">Cytoplasmic side</orientation>
    </subcellularLocation>
    <subcellularLocation>
        <location evidence="1">Membrane</location>
    </subcellularLocation>
</comment>
<comment type="similarity">
    <text evidence="16">Belongs to the AAA ATPase family.</text>
</comment>
<organism evidence="18 19">
    <name type="scientific">Hungatella hathewayi</name>
    <dbReference type="NCBI Taxonomy" id="154046"/>
    <lineage>
        <taxon>Bacteria</taxon>
        <taxon>Bacillati</taxon>
        <taxon>Bacillota</taxon>
        <taxon>Clostridia</taxon>
        <taxon>Lachnospirales</taxon>
        <taxon>Lachnospiraceae</taxon>
        <taxon>Hungatella</taxon>
    </lineage>
</organism>
<dbReference type="GO" id="GO:0006508">
    <property type="term" value="P:proteolysis"/>
    <property type="evidence" value="ECO:0007669"/>
    <property type="project" value="UniProtKB-KW"/>
</dbReference>
<dbReference type="SUPFAM" id="SSF52540">
    <property type="entry name" value="P-loop containing nucleoside triphosphate hydrolases"/>
    <property type="match status" value="1"/>
</dbReference>
<dbReference type="GO" id="GO:0004222">
    <property type="term" value="F:metalloendopeptidase activity"/>
    <property type="evidence" value="ECO:0007669"/>
    <property type="project" value="InterPro"/>
</dbReference>
<feature type="binding site" evidence="15">
    <location>
        <begin position="218"/>
        <end position="225"/>
    </location>
    <ligand>
        <name>ATP</name>
        <dbReference type="ChEBI" id="CHEBI:30616"/>
    </ligand>
</feature>
<evidence type="ECO:0000256" key="9">
    <source>
        <dbReference type="ARBA" id="ARBA00022833"/>
    </source>
</evidence>
<evidence type="ECO:0000256" key="3">
    <source>
        <dbReference type="ARBA" id="ARBA00022475"/>
    </source>
</evidence>
<evidence type="ECO:0000256" key="5">
    <source>
        <dbReference type="ARBA" id="ARBA00022692"/>
    </source>
</evidence>
<dbReference type="Proteomes" id="UP000263014">
    <property type="component" value="Unassembled WGS sequence"/>
</dbReference>
<keyword evidence="6 15" id="KW-0479">Metal-binding</keyword>
<evidence type="ECO:0000256" key="15">
    <source>
        <dbReference type="HAMAP-Rule" id="MF_01458"/>
    </source>
</evidence>
<dbReference type="FunFam" id="1.20.58.760:FF:000001">
    <property type="entry name" value="ATP-dependent zinc metalloprotease FtsH"/>
    <property type="match status" value="1"/>
</dbReference>
<dbReference type="Pfam" id="PF00004">
    <property type="entry name" value="AAA"/>
    <property type="match status" value="1"/>
</dbReference>
<evidence type="ECO:0000256" key="2">
    <source>
        <dbReference type="ARBA" id="ARBA00010044"/>
    </source>
</evidence>
<keyword evidence="12 15" id="KW-0482">Metalloprotease</keyword>
<evidence type="ECO:0000259" key="17">
    <source>
        <dbReference type="SMART" id="SM00382"/>
    </source>
</evidence>
<dbReference type="Pfam" id="PF01434">
    <property type="entry name" value="Peptidase_M41"/>
    <property type="match status" value="1"/>
</dbReference>
<dbReference type="InterPro" id="IPR000642">
    <property type="entry name" value="Peptidase_M41"/>
</dbReference>
<evidence type="ECO:0000256" key="7">
    <source>
        <dbReference type="ARBA" id="ARBA00022741"/>
    </source>
</evidence>
<dbReference type="InterPro" id="IPR027417">
    <property type="entry name" value="P-loop_NTPase"/>
</dbReference>
<dbReference type="Pfam" id="PF17862">
    <property type="entry name" value="AAA_lid_3"/>
    <property type="match status" value="1"/>
</dbReference>
<keyword evidence="11 15" id="KW-1133">Transmembrane helix</keyword>
<dbReference type="GO" id="GO:0005886">
    <property type="term" value="C:plasma membrane"/>
    <property type="evidence" value="ECO:0007669"/>
    <property type="project" value="UniProtKB-SubCell"/>
</dbReference>
<dbReference type="GO" id="GO:0008270">
    <property type="term" value="F:zinc ion binding"/>
    <property type="evidence" value="ECO:0007669"/>
    <property type="project" value="UniProtKB-UniRule"/>
</dbReference>
<evidence type="ECO:0000256" key="6">
    <source>
        <dbReference type="ARBA" id="ARBA00022723"/>
    </source>
</evidence>
<dbReference type="InterPro" id="IPR037219">
    <property type="entry name" value="Peptidase_M41-like"/>
</dbReference>
<keyword evidence="8 15" id="KW-0378">Hydrolase</keyword>
<evidence type="ECO:0000313" key="18">
    <source>
        <dbReference type="EMBL" id="RGI99205.1"/>
    </source>
</evidence>
<keyword evidence="5 15" id="KW-0812">Transmembrane</keyword>
<dbReference type="InterPro" id="IPR003959">
    <property type="entry name" value="ATPase_AAA_core"/>
</dbReference>
<evidence type="ECO:0000256" key="16">
    <source>
        <dbReference type="RuleBase" id="RU003651"/>
    </source>
</evidence>
<feature type="domain" description="AAA+ ATPase" evidence="17">
    <location>
        <begin position="210"/>
        <end position="349"/>
    </location>
</feature>
<comment type="function">
    <text evidence="15">Acts as a processive, ATP-dependent zinc metallopeptidase for both cytoplasmic and membrane proteins. Plays a role in the quality control of integral membrane proteins.</text>
</comment>
<dbReference type="InterPro" id="IPR011546">
    <property type="entry name" value="Pept_M41_FtsH_extracell"/>
</dbReference>